<name>A0A517ZS38_9PLAN</name>
<evidence type="ECO:0000313" key="1">
    <source>
        <dbReference type="EMBL" id="QDU45311.1"/>
    </source>
</evidence>
<dbReference type="KEGG" id="sdyn:Mal52_38040"/>
<evidence type="ECO:0000313" key="2">
    <source>
        <dbReference type="Proteomes" id="UP000319383"/>
    </source>
</evidence>
<protein>
    <submittedName>
        <fullName evidence="1">Uncharacterized protein</fullName>
    </submittedName>
</protein>
<proteinExistence type="predicted"/>
<dbReference type="Proteomes" id="UP000319383">
    <property type="component" value="Chromosome"/>
</dbReference>
<dbReference type="AlphaFoldDB" id="A0A517ZS38"/>
<accession>A0A517ZS38</accession>
<sequence>MAIKLITPSNRQYMEMQLRSRTEPKMLRVLTLIVMRRILMSSNKSARAGVISMALGGTATEGLVSILYIAKIKNCSIRDEPISITLAHPKTLSLLEMEYTTTLRMMFVTAILAAFSYKATDPTTA</sequence>
<reference evidence="1 2" key="1">
    <citation type="submission" date="2019-02" db="EMBL/GenBank/DDBJ databases">
        <title>Deep-cultivation of Planctomycetes and their phenomic and genomic characterization uncovers novel biology.</title>
        <authorList>
            <person name="Wiegand S."/>
            <person name="Jogler M."/>
            <person name="Boedeker C."/>
            <person name="Pinto D."/>
            <person name="Vollmers J."/>
            <person name="Rivas-Marin E."/>
            <person name="Kohn T."/>
            <person name="Peeters S.H."/>
            <person name="Heuer A."/>
            <person name="Rast P."/>
            <person name="Oberbeckmann S."/>
            <person name="Bunk B."/>
            <person name="Jeske O."/>
            <person name="Meyerdierks A."/>
            <person name="Storesund J.E."/>
            <person name="Kallscheuer N."/>
            <person name="Luecker S."/>
            <person name="Lage O.M."/>
            <person name="Pohl T."/>
            <person name="Merkel B.J."/>
            <person name="Hornburger P."/>
            <person name="Mueller R.-W."/>
            <person name="Bruemmer F."/>
            <person name="Labrenz M."/>
            <person name="Spormann A.M."/>
            <person name="Op den Camp H."/>
            <person name="Overmann J."/>
            <person name="Amann R."/>
            <person name="Jetten M.S.M."/>
            <person name="Mascher T."/>
            <person name="Medema M.H."/>
            <person name="Devos D.P."/>
            <person name="Kaster A.-K."/>
            <person name="Ovreas L."/>
            <person name="Rohde M."/>
            <person name="Galperin M.Y."/>
            <person name="Jogler C."/>
        </authorList>
    </citation>
    <scope>NUCLEOTIDE SEQUENCE [LARGE SCALE GENOMIC DNA]</scope>
    <source>
        <strain evidence="1 2">Mal52</strain>
    </source>
</reference>
<dbReference type="EMBL" id="CP036276">
    <property type="protein sequence ID" value="QDU45311.1"/>
    <property type="molecule type" value="Genomic_DNA"/>
</dbReference>
<keyword evidence="2" id="KW-1185">Reference proteome</keyword>
<gene>
    <name evidence="1" type="ORF">Mal52_38040</name>
</gene>
<organism evidence="1 2">
    <name type="scientific">Symmachiella dynata</name>
    <dbReference type="NCBI Taxonomy" id="2527995"/>
    <lineage>
        <taxon>Bacteria</taxon>
        <taxon>Pseudomonadati</taxon>
        <taxon>Planctomycetota</taxon>
        <taxon>Planctomycetia</taxon>
        <taxon>Planctomycetales</taxon>
        <taxon>Planctomycetaceae</taxon>
        <taxon>Symmachiella</taxon>
    </lineage>
</organism>